<evidence type="ECO:0000313" key="8">
    <source>
        <dbReference type="Proteomes" id="UP001595630"/>
    </source>
</evidence>
<evidence type="ECO:0000256" key="4">
    <source>
        <dbReference type="ARBA" id="ARBA00022764"/>
    </source>
</evidence>
<comment type="caution">
    <text evidence="7">The sequence shown here is derived from an EMBL/GenBank/DDBJ whole genome shotgun (WGS) entry which is preliminary data.</text>
</comment>
<evidence type="ECO:0000256" key="3">
    <source>
        <dbReference type="ARBA" id="ARBA00022729"/>
    </source>
</evidence>
<protein>
    <recommendedName>
        <fullName evidence="5">Putrescine-binding periplasmic protein</fullName>
    </recommendedName>
</protein>
<dbReference type="Proteomes" id="UP001595630">
    <property type="component" value="Unassembled WGS sequence"/>
</dbReference>
<keyword evidence="3 6" id="KW-0732">Signal</keyword>
<evidence type="ECO:0000256" key="5">
    <source>
        <dbReference type="PIRNR" id="PIRNR019574"/>
    </source>
</evidence>
<comment type="subcellular location">
    <subcellularLocation>
        <location evidence="1 5">Periplasm</location>
    </subcellularLocation>
</comment>
<dbReference type="EMBL" id="JBHRXZ010000022">
    <property type="protein sequence ID" value="MFC3608520.1"/>
    <property type="molecule type" value="Genomic_DNA"/>
</dbReference>
<gene>
    <name evidence="7" type="ORF">ACFOMF_12095</name>
</gene>
<keyword evidence="2 5" id="KW-0813">Transport</keyword>
<keyword evidence="4 5" id="KW-0574">Periplasm</keyword>
<evidence type="ECO:0000313" key="7">
    <source>
        <dbReference type="EMBL" id="MFC3608520.1"/>
    </source>
</evidence>
<dbReference type="RefSeq" id="WP_386365128.1">
    <property type="nucleotide sequence ID" value="NZ_JBHRXZ010000022.1"/>
</dbReference>
<dbReference type="Gene3D" id="3.40.190.10">
    <property type="entry name" value="Periplasmic binding protein-like II"/>
    <property type="match status" value="2"/>
</dbReference>
<organism evidence="7 8">
    <name type="scientific">Stutzerimonas tarimensis</name>
    <dbReference type="NCBI Taxonomy" id="1507735"/>
    <lineage>
        <taxon>Bacteria</taxon>
        <taxon>Pseudomonadati</taxon>
        <taxon>Pseudomonadota</taxon>
        <taxon>Gammaproteobacteria</taxon>
        <taxon>Pseudomonadales</taxon>
        <taxon>Pseudomonadaceae</taxon>
        <taxon>Stutzerimonas</taxon>
    </lineage>
</organism>
<dbReference type="PRINTS" id="PR00909">
    <property type="entry name" value="SPERMDNBNDNG"/>
</dbReference>
<dbReference type="PANTHER" id="PTHR30222:SF12">
    <property type="entry name" value="NORSPERMIDINE SENSOR"/>
    <property type="match status" value="1"/>
</dbReference>
<dbReference type="Pfam" id="PF13416">
    <property type="entry name" value="SBP_bac_8"/>
    <property type="match status" value="1"/>
</dbReference>
<dbReference type="PANTHER" id="PTHR30222">
    <property type="entry name" value="SPERMIDINE/PUTRESCINE-BINDING PERIPLASMIC PROTEIN"/>
    <property type="match status" value="1"/>
</dbReference>
<evidence type="ECO:0000256" key="2">
    <source>
        <dbReference type="ARBA" id="ARBA00022448"/>
    </source>
</evidence>
<evidence type="ECO:0000256" key="1">
    <source>
        <dbReference type="ARBA" id="ARBA00004418"/>
    </source>
</evidence>
<keyword evidence="8" id="KW-1185">Reference proteome</keyword>
<sequence length="366" mass="40909">MKKLKYLLGAAICGASLLGGSLQAQERQLRVYNWYDYITPETLKNFQDETGISLTYDIFDTNEALEAKLLSGNSGYDLVVPSNMFLARQVQAGVFQKLDRSLLPNWKHLDEQLMKTLQANDPGNEHAVPYMFGTILIGYNPDKVREALGEAAPLDSWELIFNEENISKLAQCGVTLLDSPSEILPLALHYLGLPPNSPEPGDYAKAEALMLKIRPYISYFHSSKYMTDIANGDVCVSVGYSGTFLQASNSAQQAGGRVTVDWRLPKEGAPVWFDMMAIPGDAQNVEEAHAFINYILRPEVVAPISDMVGYPNPNKDATELVDEQIRNNPHLYPTEEMQQTLYTLEPLPRNAERARTRTWTRIKSGT</sequence>
<name>A0ABV7T867_9GAMM</name>
<feature type="chain" id="PRO_5046320122" description="Putrescine-binding periplasmic protein" evidence="6">
    <location>
        <begin position="25"/>
        <end position="366"/>
    </location>
</feature>
<dbReference type="PIRSF" id="PIRSF019574">
    <property type="entry name" value="Periplasmic_polyamine_BP"/>
    <property type="match status" value="1"/>
</dbReference>
<comment type="function">
    <text evidence="5">Required for the activity of the bacterial periplasmic transport system of putrescine.</text>
</comment>
<dbReference type="CDD" id="cd13659">
    <property type="entry name" value="PBP2_PotF"/>
    <property type="match status" value="1"/>
</dbReference>
<reference evidence="8" key="1">
    <citation type="journal article" date="2019" name="Int. J. Syst. Evol. Microbiol.">
        <title>The Global Catalogue of Microorganisms (GCM) 10K type strain sequencing project: providing services to taxonomists for standard genome sequencing and annotation.</title>
        <authorList>
            <consortium name="The Broad Institute Genomics Platform"/>
            <consortium name="The Broad Institute Genome Sequencing Center for Infectious Disease"/>
            <person name="Wu L."/>
            <person name="Ma J."/>
        </authorList>
    </citation>
    <scope>NUCLEOTIDE SEQUENCE [LARGE SCALE GENOMIC DNA]</scope>
    <source>
        <strain evidence="8">KCTC 42447</strain>
    </source>
</reference>
<comment type="similarity">
    <text evidence="5">Belongs to the bacterial solute-binding protein PotD/PotF family.</text>
</comment>
<dbReference type="InterPro" id="IPR001188">
    <property type="entry name" value="Sperm_putr-bd"/>
</dbReference>
<proteinExistence type="inferred from homology"/>
<dbReference type="SUPFAM" id="SSF53850">
    <property type="entry name" value="Periplasmic binding protein-like II"/>
    <property type="match status" value="1"/>
</dbReference>
<evidence type="ECO:0000256" key="6">
    <source>
        <dbReference type="SAM" id="SignalP"/>
    </source>
</evidence>
<feature type="signal peptide" evidence="6">
    <location>
        <begin position="1"/>
        <end position="24"/>
    </location>
</feature>
<accession>A0ABV7T867</accession>
<dbReference type="InterPro" id="IPR006059">
    <property type="entry name" value="SBP"/>
</dbReference>